<dbReference type="InterPro" id="IPR036977">
    <property type="entry name" value="DNA_primase_Znf_CHC2"/>
</dbReference>
<keyword evidence="5 12" id="KW-0235">DNA replication</keyword>
<gene>
    <name evidence="12 16" type="primary">dnaG</name>
    <name evidence="17" type="ORF">B9R14_13570</name>
    <name evidence="16" type="ORF">HVS_09440</name>
</gene>
<dbReference type="GO" id="GO:0005524">
    <property type="term" value="F:ATP binding"/>
    <property type="evidence" value="ECO:0007669"/>
    <property type="project" value="InterPro"/>
</dbReference>
<dbReference type="Gene3D" id="1.10.860.10">
    <property type="entry name" value="DNAb Helicase, Chain A"/>
    <property type="match status" value="1"/>
</dbReference>
<keyword evidence="11 12" id="KW-0804">Transcription</keyword>
<keyword evidence="4 12" id="KW-0548">Nucleotidyltransferase</keyword>
<dbReference type="Pfam" id="PF10410">
    <property type="entry name" value="DnaB_bind"/>
    <property type="match status" value="1"/>
</dbReference>
<dbReference type="PANTHER" id="PTHR30313">
    <property type="entry name" value="DNA PRIMASE"/>
    <property type="match status" value="1"/>
</dbReference>
<evidence type="ECO:0000256" key="11">
    <source>
        <dbReference type="ARBA" id="ARBA00023163"/>
    </source>
</evidence>
<evidence type="ECO:0000313" key="18">
    <source>
        <dbReference type="Proteomes" id="UP000233534"/>
    </source>
</evidence>
<dbReference type="OrthoDB" id="9803773at2"/>
<evidence type="ECO:0000256" key="9">
    <source>
        <dbReference type="ARBA" id="ARBA00022842"/>
    </source>
</evidence>
<dbReference type="InterPro" id="IPR030846">
    <property type="entry name" value="DnaG_bac"/>
</dbReference>
<keyword evidence="2 12" id="KW-0639">Primosome</keyword>
<comment type="cofactor">
    <cofactor evidence="12 13 14">
        <name>Zn(2+)</name>
        <dbReference type="ChEBI" id="CHEBI:29105"/>
    </cofactor>
    <text evidence="12 13 14">Binds 1 zinc ion per monomer.</text>
</comment>
<dbReference type="Gene3D" id="3.90.580.10">
    <property type="entry name" value="Zinc finger, CHC2-type domain"/>
    <property type="match status" value="1"/>
</dbReference>
<dbReference type="PIRSF" id="PIRSF002811">
    <property type="entry name" value="DnaG"/>
    <property type="match status" value="1"/>
</dbReference>
<keyword evidence="8 12" id="KW-0862">Zinc</keyword>
<dbReference type="InterPro" id="IPR037068">
    <property type="entry name" value="DNA_primase_core_N_sf"/>
</dbReference>
<dbReference type="EC" id="2.7.7.101" evidence="12"/>
<evidence type="ECO:0000256" key="14">
    <source>
        <dbReference type="PIRSR" id="PIRSR002811-1"/>
    </source>
</evidence>
<dbReference type="AlphaFoldDB" id="A0A2K9EQL6"/>
<dbReference type="Gene3D" id="3.40.1360.10">
    <property type="match status" value="1"/>
</dbReference>
<organism evidence="16 18">
    <name type="scientific">Acetivibrio saccincola</name>
    <dbReference type="NCBI Taxonomy" id="1677857"/>
    <lineage>
        <taxon>Bacteria</taxon>
        <taxon>Bacillati</taxon>
        <taxon>Bacillota</taxon>
        <taxon>Clostridia</taxon>
        <taxon>Eubacteriales</taxon>
        <taxon>Oscillospiraceae</taxon>
        <taxon>Acetivibrio</taxon>
    </lineage>
</organism>
<accession>A0A2K9EQL6</accession>
<dbReference type="FunFam" id="3.90.980.10:FF:000001">
    <property type="entry name" value="DNA primase"/>
    <property type="match status" value="1"/>
</dbReference>
<dbReference type="SUPFAM" id="SSF56731">
    <property type="entry name" value="DNA primase core"/>
    <property type="match status" value="1"/>
</dbReference>
<dbReference type="PROSITE" id="PS50880">
    <property type="entry name" value="TOPRIM"/>
    <property type="match status" value="1"/>
</dbReference>
<dbReference type="FunFam" id="3.40.1360.10:FF:000002">
    <property type="entry name" value="DNA primase"/>
    <property type="match status" value="1"/>
</dbReference>
<evidence type="ECO:0000256" key="7">
    <source>
        <dbReference type="ARBA" id="ARBA00022771"/>
    </source>
</evidence>
<dbReference type="InterPro" id="IPR013264">
    <property type="entry name" value="DNAG_N"/>
</dbReference>
<dbReference type="EMBL" id="CP025197">
    <property type="protein sequence ID" value="AUG57790.1"/>
    <property type="molecule type" value="Genomic_DNA"/>
</dbReference>
<evidence type="ECO:0000256" key="5">
    <source>
        <dbReference type="ARBA" id="ARBA00022705"/>
    </source>
</evidence>
<keyword evidence="10 12" id="KW-0238">DNA-binding</keyword>
<dbReference type="RefSeq" id="WP_101301556.1">
    <property type="nucleotide sequence ID" value="NZ_CP025197.1"/>
</dbReference>
<dbReference type="KEGG" id="hsc:HVS_09440"/>
<evidence type="ECO:0000256" key="12">
    <source>
        <dbReference type="HAMAP-Rule" id="MF_00974"/>
    </source>
</evidence>
<dbReference type="Pfam" id="PF08275">
    <property type="entry name" value="DNAG_N"/>
    <property type="match status" value="1"/>
</dbReference>
<comment type="function">
    <text evidence="12 13">RNA polymerase that catalyzes the synthesis of short RNA molecules used as primers for DNA polymerase during DNA replication.</text>
</comment>
<dbReference type="InterPro" id="IPR034151">
    <property type="entry name" value="TOPRIM_DnaG_bac"/>
</dbReference>
<dbReference type="InterPro" id="IPR016136">
    <property type="entry name" value="DNA_helicase_N/primase_C"/>
</dbReference>
<dbReference type="GO" id="GO:0006269">
    <property type="term" value="P:DNA replication, synthesis of primer"/>
    <property type="evidence" value="ECO:0007669"/>
    <property type="project" value="UniProtKB-UniRule"/>
</dbReference>
<dbReference type="HAMAP" id="MF_00974">
    <property type="entry name" value="DNA_primase_DnaG"/>
    <property type="match status" value="1"/>
</dbReference>
<dbReference type="PANTHER" id="PTHR30313:SF2">
    <property type="entry name" value="DNA PRIMASE"/>
    <property type="match status" value="1"/>
</dbReference>
<dbReference type="GO" id="GO:1990077">
    <property type="term" value="C:primosome complex"/>
    <property type="evidence" value="ECO:0007669"/>
    <property type="project" value="UniProtKB-KW"/>
</dbReference>
<dbReference type="NCBIfam" id="TIGR01391">
    <property type="entry name" value="dnaG"/>
    <property type="match status" value="1"/>
</dbReference>
<feature type="domain" description="Toprim" evidence="15">
    <location>
        <begin position="256"/>
        <end position="337"/>
    </location>
</feature>
<evidence type="ECO:0000256" key="2">
    <source>
        <dbReference type="ARBA" id="ARBA00022515"/>
    </source>
</evidence>
<dbReference type="Pfam" id="PF01807">
    <property type="entry name" value="Zn_ribbon_DnaG"/>
    <property type="match status" value="1"/>
</dbReference>
<comment type="domain">
    <text evidence="12">Contains an N-terminal zinc-binding domain, a central core domain that contains the primase activity, and a C-terminal DnaB-binding domain.</text>
</comment>
<reference evidence="17 19" key="2">
    <citation type="journal article" date="2018" name="Syst. Appl. Microbiol.">
        <title>Characterization and high-quality draft genome sequence of Herbivorax saccincola A7, an anaerobic, alkaliphilic, thermophilic, cellulolytic, and xylanolytic bacterium.</title>
        <authorList>
            <person name="Aikawa S."/>
            <person name="Baramee S."/>
            <person name="Sermsathanaswadi J."/>
            <person name="Thianheng P."/>
            <person name="Tachaapaikoon C."/>
            <person name="Shikata A."/>
            <person name="Waeonukul R."/>
            <person name="Pason P."/>
            <person name="Ratanakhanokchai K."/>
            <person name="Kosugi A."/>
        </authorList>
    </citation>
    <scope>NUCLEOTIDE SEQUENCE [LARGE SCALE GENOMIC DNA]</scope>
    <source>
        <strain evidence="17 19">A7</strain>
    </source>
</reference>
<dbReference type="EMBL" id="NEMB01000003">
    <property type="protein sequence ID" value="PQQ67675.1"/>
    <property type="molecule type" value="Genomic_DNA"/>
</dbReference>
<evidence type="ECO:0000256" key="8">
    <source>
        <dbReference type="ARBA" id="ARBA00022833"/>
    </source>
</evidence>
<dbReference type="GO" id="GO:0003899">
    <property type="term" value="F:DNA-directed RNA polymerase activity"/>
    <property type="evidence" value="ECO:0007669"/>
    <property type="project" value="UniProtKB-UniRule"/>
</dbReference>
<dbReference type="InterPro" id="IPR002694">
    <property type="entry name" value="Znf_CHC2"/>
</dbReference>
<evidence type="ECO:0000256" key="3">
    <source>
        <dbReference type="ARBA" id="ARBA00022679"/>
    </source>
</evidence>
<name>A0A2K9EQL6_9FIRM</name>
<feature type="zinc finger region" description="CHC2-type" evidence="12 14">
    <location>
        <begin position="40"/>
        <end position="64"/>
    </location>
</feature>
<dbReference type="FunFam" id="3.90.580.10:FF:000001">
    <property type="entry name" value="DNA primase"/>
    <property type="match status" value="1"/>
</dbReference>
<evidence type="ECO:0000313" key="16">
    <source>
        <dbReference type="EMBL" id="AUG57790.1"/>
    </source>
</evidence>
<comment type="catalytic activity">
    <reaction evidence="12">
        <text>ssDNA + n NTP = ssDNA/pppN(pN)n-1 hybrid + (n-1) diphosphate.</text>
        <dbReference type="EC" id="2.7.7.101"/>
    </reaction>
</comment>
<evidence type="ECO:0000256" key="10">
    <source>
        <dbReference type="ARBA" id="ARBA00023125"/>
    </source>
</evidence>
<dbReference type="GO" id="GO:0003677">
    <property type="term" value="F:DNA binding"/>
    <property type="evidence" value="ECO:0007669"/>
    <property type="project" value="UniProtKB-KW"/>
</dbReference>
<evidence type="ECO:0000256" key="4">
    <source>
        <dbReference type="ARBA" id="ARBA00022695"/>
    </source>
</evidence>
<keyword evidence="18" id="KW-1185">Reference proteome</keyword>
<dbReference type="InterPro" id="IPR019475">
    <property type="entry name" value="DNA_primase_DnaB-bd"/>
</dbReference>
<dbReference type="SMART" id="SM00400">
    <property type="entry name" value="ZnF_CHCC"/>
    <property type="match status" value="1"/>
</dbReference>
<dbReference type="InterPro" id="IPR006295">
    <property type="entry name" value="DNA_primase_DnaG"/>
</dbReference>
<dbReference type="CDD" id="cd03364">
    <property type="entry name" value="TOPRIM_DnaG_primases"/>
    <property type="match status" value="1"/>
</dbReference>
<dbReference type="Proteomes" id="UP000233534">
    <property type="component" value="Chromosome"/>
</dbReference>
<keyword evidence="7 12" id="KW-0863">Zinc-finger</keyword>
<evidence type="ECO:0000313" key="19">
    <source>
        <dbReference type="Proteomes" id="UP000239720"/>
    </source>
</evidence>
<dbReference type="InterPro" id="IPR006171">
    <property type="entry name" value="TOPRIM_dom"/>
</dbReference>
<dbReference type="GO" id="GO:0003678">
    <property type="term" value="F:DNA helicase activity"/>
    <property type="evidence" value="ECO:0007669"/>
    <property type="project" value="InterPro"/>
</dbReference>
<evidence type="ECO:0000256" key="6">
    <source>
        <dbReference type="ARBA" id="ARBA00022723"/>
    </source>
</evidence>
<dbReference type="GO" id="GO:0005737">
    <property type="term" value="C:cytoplasm"/>
    <property type="evidence" value="ECO:0007669"/>
    <property type="project" value="TreeGrafter"/>
</dbReference>
<keyword evidence="6 12" id="KW-0479">Metal-binding</keyword>
<dbReference type="SMART" id="SM00493">
    <property type="entry name" value="TOPRIM"/>
    <property type="match status" value="1"/>
</dbReference>
<evidence type="ECO:0000256" key="1">
    <source>
        <dbReference type="ARBA" id="ARBA00022478"/>
    </source>
</evidence>
<proteinExistence type="inferred from homology"/>
<dbReference type="InterPro" id="IPR050219">
    <property type="entry name" value="DnaG_primase"/>
</dbReference>
<dbReference type="SUPFAM" id="SSF48024">
    <property type="entry name" value="N-terminal domain of DnaB helicase"/>
    <property type="match status" value="1"/>
</dbReference>
<dbReference type="GO" id="GO:0008270">
    <property type="term" value="F:zinc ion binding"/>
    <property type="evidence" value="ECO:0007669"/>
    <property type="project" value="UniProtKB-UniRule"/>
</dbReference>
<dbReference type="Proteomes" id="UP000239720">
    <property type="component" value="Unassembled WGS sequence"/>
</dbReference>
<dbReference type="InterPro" id="IPR036185">
    <property type="entry name" value="DNA_heli_DnaB-like_N_sf"/>
</dbReference>
<evidence type="ECO:0000259" key="15">
    <source>
        <dbReference type="PROSITE" id="PS50880"/>
    </source>
</evidence>
<dbReference type="GO" id="GO:0000428">
    <property type="term" value="C:DNA-directed RNA polymerase complex"/>
    <property type="evidence" value="ECO:0007669"/>
    <property type="project" value="UniProtKB-KW"/>
</dbReference>
<keyword evidence="3 12" id="KW-0808">Transferase</keyword>
<keyword evidence="1 12" id="KW-0240">DNA-directed RNA polymerase</keyword>
<dbReference type="SUPFAM" id="SSF57783">
    <property type="entry name" value="Zinc beta-ribbon"/>
    <property type="match status" value="1"/>
</dbReference>
<dbReference type="Gene3D" id="3.90.980.10">
    <property type="entry name" value="DNA primase, catalytic core, N-terminal domain"/>
    <property type="match status" value="1"/>
</dbReference>
<comment type="subunit">
    <text evidence="12">Monomer. Interacts with DnaB.</text>
</comment>
<evidence type="ECO:0000313" key="17">
    <source>
        <dbReference type="EMBL" id="PQQ67675.1"/>
    </source>
</evidence>
<reference evidence="16 18" key="1">
    <citation type="submission" date="2017-12" db="EMBL/GenBank/DDBJ databases">
        <title>Complete genome sequence of Herbivorax saccincola GGR1, a novel Cellulosome-producing hydrolytic bacterium in a thermophilic biogas plant, established by Illumina and Nanopore MinION sequencing.</title>
        <authorList>
            <person name="Pechtl A."/>
            <person name="Ruckert C."/>
            <person name="Koeck D.E."/>
            <person name="Maus I."/>
            <person name="Winkler A."/>
            <person name="Kalinowski J."/>
            <person name="Puhler A."/>
            <person name="Schwarz W.W."/>
            <person name="Zverlov V.V."/>
            <person name="Schluter A."/>
            <person name="Liebl W."/>
        </authorList>
    </citation>
    <scope>NUCLEOTIDE SEQUENCE [LARGE SCALE GENOMIC DNA]</scope>
    <source>
        <strain evidence="16">GGR1</strain>
        <strain evidence="18">SR1</strain>
    </source>
</reference>
<comment type="similarity">
    <text evidence="12 13">Belongs to the DnaG primase family.</text>
</comment>
<dbReference type="Pfam" id="PF13155">
    <property type="entry name" value="Toprim_2"/>
    <property type="match status" value="1"/>
</dbReference>
<keyword evidence="9" id="KW-0460">Magnesium</keyword>
<sequence>MQRFYPDELIEEIRISNDIISVVGEYIQLKRKGKGFFGLCPFHSEKTPSFHVDPVKQLYYCFGCGNGGSVIQFVMGVENLDYIEAVKFLADKAGILLPEGEDEKYKEIARKKKQILKINVEAARFFYEQIEDEKNSFAREYLASRGIKRRTVRKFGIGYSLKDWDALYKHLKAKGYDDDILLESGLVLKNKSGGYYDRFRGRIIFPIFDLRGNVLGFGGRVLDNSEPKYMNSPETMVYNKRKHLYGLNFAKNSSHKRIIVVEGYMDVISLFQFGIINTVASLGTALTESQGRLLKKYTEEIIISFDADTAGKAATIRGLDILDSIGCNVKVLEMPEGEDPDEFVKKYGADAFNSLINKSLSLVEYKIKALKSEIDTNNTEGKIIFLNKTADVLSKLDNDIEREMYIKKIAKEYEISQESIYAEVLKRIKPKKGFRAVVTNINTKSRFEKDKGKDEYQRAIKNERILLSLISIDNSLFNLVKDKISPESFEDEDNRRIAKAVFERLNSNKGLVPAELINLADNKNSNIFTRLLQEECNFEDNKKAILDIIKKMELFKLTKREREILNVISNSKDKTAEEVRNMKLELQQILYKKKSI</sequence>
<protein>
    <recommendedName>
        <fullName evidence="12 13">DNA primase</fullName>
        <ecNumber evidence="12">2.7.7.101</ecNumber>
    </recommendedName>
</protein>
<evidence type="ECO:0000256" key="13">
    <source>
        <dbReference type="PIRNR" id="PIRNR002811"/>
    </source>
</evidence>